<dbReference type="AlphaFoldDB" id="A0A2N1PNS9"/>
<comment type="caution">
    <text evidence="1">The sequence shown here is derived from an EMBL/GenBank/DDBJ whole genome shotgun (WGS) entry which is preliminary data.</text>
</comment>
<name>A0A2N1PNS9_9BACT</name>
<reference evidence="1 2" key="1">
    <citation type="journal article" date="2017" name="ISME J.">
        <title>Potential for microbial H2 and metal transformations associated with novel bacteria and archaea in deep terrestrial subsurface sediments.</title>
        <authorList>
            <person name="Hernsdorf A.W."/>
            <person name="Amano Y."/>
            <person name="Miyakawa K."/>
            <person name="Ise K."/>
            <person name="Suzuki Y."/>
            <person name="Anantharaman K."/>
            <person name="Probst A."/>
            <person name="Burstein D."/>
            <person name="Thomas B.C."/>
            <person name="Banfield J.F."/>
        </authorList>
    </citation>
    <scope>NUCLEOTIDE SEQUENCE [LARGE SCALE GENOMIC DNA]</scope>
    <source>
        <strain evidence="1">HGW-Wallbacteria-1</strain>
    </source>
</reference>
<proteinExistence type="predicted"/>
<evidence type="ECO:0000313" key="1">
    <source>
        <dbReference type="EMBL" id="PKK89997.1"/>
    </source>
</evidence>
<organism evidence="1 2">
    <name type="scientific">Candidatus Wallbacteria bacterium HGW-Wallbacteria-1</name>
    <dbReference type="NCBI Taxonomy" id="2013854"/>
    <lineage>
        <taxon>Bacteria</taxon>
        <taxon>Candidatus Walliibacteriota</taxon>
    </lineage>
</organism>
<accession>A0A2N1PNS9</accession>
<gene>
    <name evidence="1" type="ORF">CVV64_11775</name>
</gene>
<protein>
    <recommendedName>
        <fullName evidence="3">ArnR1-like winged helix-turn-helix domain-containing protein</fullName>
    </recommendedName>
</protein>
<sequence length="131" mass="15633">MSEVHDQTDPQIRILRRRKQKMLTHWEKYHLIPEYRRFTILAALLNIISRTGRSRAHLQEIKDYIKDPHVGDKDLKFFMNLFQKDLDSLVTAGLIEGSLELRPTEAGYELFRKNMRTVFGFDFRLQEIETP</sequence>
<evidence type="ECO:0000313" key="2">
    <source>
        <dbReference type="Proteomes" id="UP000233256"/>
    </source>
</evidence>
<evidence type="ECO:0008006" key="3">
    <source>
        <dbReference type="Google" id="ProtNLM"/>
    </source>
</evidence>
<dbReference type="EMBL" id="PGXC01000009">
    <property type="protein sequence ID" value="PKK89997.1"/>
    <property type="molecule type" value="Genomic_DNA"/>
</dbReference>
<dbReference type="Proteomes" id="UP000233256">
    <property type="component" value="Unassembled WGS sequence"/>
</dbReference>